<dbReference type="AlphaFoldDB" id="A0A3M6UAN5"/>
<feature type="compositionally biased region" description="Polar residues" evidence="1">
    <location>
        <begin position="112"/>
        <end position="127"/>
    </location>
</feature>
<sequence length="836" mass="93360">MSSLRERLLPHHPNNEPQFSGSMHRQGDSFLGNNDEVSVQQQTNYLRNLAENIHTEGTGQNVPLSISPVQVSSILAEITQGQEFPCHSPTLDYSSGFFERSGSTDVRSSSSALSIGNTSGSSAMTSSVPRIFGTGSQQDRLPFPYSQNAGQIISSPNFLTSDGGGTSPFGFAQSDRIRSYPRQDVSSDLAGITPFNSGSKIDIDQYLRPDLEVKFCDLEDRVFEKQQSRKDKKARQRIINGKVKFLVRSERPIEKVKAWVRREENAAKLEKDANGMVEIETDFLRKFKESGHIYQEYQVDLDSVYKMEGSERPVYKLAKVHTQERNLFELLVQAVFGDSEASEQIKSKPFLIKTKRLNDELPEPDPHSKRMRPSTCPTSSSRWNRGKQSAKYIPLRNEADSTDVTSPLSLSSAASRNSPSSSEGETNHVDDLVVNHLKAQQANIDNLTVTFLLQTRRGDIAYHLRLTKPSLYQTLDEGVVVGFFPNDEGMAQIEPLSSENATRAVMAGVISRSAYVEAHAPSEKEIGETDIICVIGMVKVLIVGSAQTGERIYASTDNPGTGIAESHLPLGAHIFRDHTLLGMAMEPCKPRYHDEANLVKCFVCIVLGINSQQLSSEVENIMENVDMDIKAAIGKSNKRNCRRLFFFIAGFIIFLGLLGFLLYEVLTPGTRFRYFLCQTGSNRKQPNLECTYEDAYVKIQDVYIPFDLDNLKTKIPYGERKPEKLNPNIINLAGPPIYFLNFDRCAYGGRHDSSMYTPEHAKPVCGPPYLASSGNCSEVFTFSWGVWKVMRKTRRNGTDNDRSIIKCSCNGSRILIIQWIVLLLLSFSACCLVANF</sequence>
<name>A0A3M6UAN5_POCDA</name>
<evidence type="ECO:0000313" key="4">
    <source>
        <dbReference type="Proteomes" id="UP000275408"/>
    </source>
</evidence>
<feature type="region of interest" description="Disordered" evidence="1">
    <location>
        <begin position="356"/>
        <end position="427"/>
    </location>
</feature>
<protein>
    <submittedName>
        <fullName evidence="3">Uncharacterized protein</fullName>
    </submittedName>
</protein>
<keyword evidence="4" id="KW-1185">Reference proteome</keyword>
<dbReference type="Proteomes" id="UP000275408">
    <property type="component" value="Unassembled WGS sequence"/>
</dbReference>
<feature type="region of interest" description="Disordered" evidence="1">
    <location>
        <begin position="1"/>
        <end position="32"/>
    </location>
</feature>
<feature type="transmembrane region" description="Helical" evidence="2">
    <location>
        <begin position="814"/>
        <end position="835"/>
    </location>
</feature>
<feature type="transmembrane region" description="Helical" evidence="2">
    <location>
        <begin position="644"/>
        <end position="663"/>
    </location>
</feature>
<dbReference type="OrthoDB" id="5970732at2759"/>
<feature type="compositionally biased region" description="Low complexity" evidence="1">
    <location>
        <begin position="406"/>
        <end position="422"/>
    </location>
</feature>
<evidence type="ECO:0000256" key="2">
    <source>
        <dbReference type="SAM" id="Phobius"/>
    </source>
</evidence>
<organism evidence="3 4">
    <name type="scientific">Pocillopora damicornis</name>
    <name type="common">Cauliflower coral</name>
    <name type="synonym">Millepora damicornis</name>
    <dbReference type="NCBI Taxonomy" id="46731"/>
    <lineage>
        <taxon>Eukaryota</taxon>
        <taxon>Metazoa</taxon>
        <taxon>Cnidaria</taxon>
        <taxon>Anthozoa</taxon>
        <taxon>Hexacorallia</taxon>
        <taxon>Scleractinia</taxon>
        <taxon>Astrocoeniina</taxon>
        <taxon>Pocilloporidae</taxon>
        <taxon>Pocillopora</taxon>
    </lineage>
</organism>
<dbReference type="OMA" id="AENIHTE"/>
<gene>
    <name evidence="3" type="ORF">pdam_00018280</name>
</gene>
<keyword evidence="2" id="KW-0812">Transmembrane</keyword>
<comment type="caution">
    <text evidence="3">The sequence shown here is derived from an EMBL/GenBank/DDBJ whole genome shotgun (WGS) entry which is preliminary data.</text>
</comment>
<dbReference type="EMBL" id="RCHS01001902">
    <property type="protein sequence ID" value="RMX50742.1"/>
    <property type="molecule type" value="Genomic_DNA"/>
</dbReference>
<evidence type="ECO:0000313" key="3">
    <source>
        <dbReference type="EMBL" id="RMX50742.1"/>
    </source>
</evidence>
<evidence type="ECO:0000256" key="1">
    <source>
        <dbReference type="SAM" id="MobiDB-lite"/>
    </source>
</evidence>
<feature type="region of interest" description="Disordered" evidence="1">
    <location>
        <begin position="108"/>
        <end position="127"/>
    </location>
</feature>
<feature type="compositionally biased region" description="Basic and acidic residues" evidence="1">
    <location>
        <begin position="356"/>
        <end position="368"/>
    </location>
</feature>
<keyword evidence="2" id="KW-0472">Membrane</keyword>
<feature type="compositionally biased region" description="Polar residues" evidence="1">
    <location>
        <begin position="375"/>
        <end position="387"/>
    </location>
</feature>
<accession>A0A3M6UAN5</accession>
<keyword evidence="2" id="KW-1133">Transmembrane helix</keyword>
<reference evidence="3 4" key="1">
    <citation type="journal article" date="2018" name="Sci. Rep.">
        <title>Comparative analysis of the Pocillopora damicornis genome highlights role of immune system in coral evolution.</title>
        <authorList>
            <person name="Cunning R."/>
            <person name="Bay R.A."/>
            <person name="Gillette P."/>
            <person name="Baker A.C."/>
            <person name="Traylor-Knowles N."/>
        </authorList>
    </citation>
    <scope>NUCLEOTIDE SEQUENCE [LARGE SCALE GENOMIC DNA]</scope>
    <source>
        <strain evidence="3">RSMAS</strain>
        <tissue evidence="3">Whole animal</tissue>
    </source>
</reference>
<proteinExistence type="predicted"/>